<keyword evidence="2" id="KW-1185">Reference proteome</keyword>
<gene>
    <name evidence="1" type="ORF">GGR23_002998</name>
</gene>
<reference evidence="1 2" key="1">
    <citation type="submission" date="2020-08" db="EMBL/GenBank/DDBJ databases">
        <title>Genomic Encyclopedia of Type Strains, Phase IV (KMG-IV): sequencing the most valuable type-strain genomes for metagenomic binning, comparative biology and taxonomic classification.</title>
        <authorList>
            <person name="Goeker M."/>
        </authorList>
    </citation>
    <scope>NUCLEOTIDE SEQUENCE [LARGE SCALE GENOMIC DNA]</scope>
    <source>
        <strain evidence="1 2">DSM 29853</strain>
    </source>
</reference>
<dbReference type="AlphaFoldDB" id="A0A7W6J6N8"/>
<organism evidence="1 2">
    <name type="scientific">Gellertiella hungarica</name>
    <dbReference type="NCBI Taxonomy" id="1572859"/>
    <lineage>
        <taxon>Bacteria</taxon>
        <taxon>Pseudomonadati</taxon>
        <taxon>Pseudomonadota</taxon>
        <taxon>Alphaproteobacteria</taxon>
        <taxon>Hyphomicrobiales</taxon>
        <taxon>Rhizobiaceae</taxon>
        <taxon>Gellertiella</taxon>
    </lineage>
</organism>
<name>A0A7W6J6N8_9HYPH</name>
<comment type="caution">
    <text evidence="1">The sequence shown here is derived from an EMBL/GenBank/DDBJ whole genome shotgun (WGS) entry which is preliminary data.</text>
</comment>
<dbReference type="EMBL" id="JACIEZ010000006">
    <property type="protein sequence ID" value="MBB4065790.1"/>
    <property type="molecule type" value="Genomic_DNA"/>
</dbReference>
<accession>A0A7W6J6N8</accession>
<evidence type="ECO:0000313" key="1">
    <source>
        <dbReference type="EMBL" id="MBB4065790.1"/>
    </source>
</evidence>
<dbReference type="Proteomes" id="UP000528286">
    <property type="component" value="Unassembled WGS sequence"/>
</dbReference>
<proteinExistence type="predicted"/>
<protein>
    <submittedName>
        <fullName evidence="1">Uncharacterized protein</fullName>
    </submittedName>
</protein>
<evidence type="ECO:0000313" key="2">
    <source>
        <dbReference type="Proteomes" id="UP000528286"/>
    </source>
</evidence>
<sequence>MSNQPELFFEQQDFQTQLALTEFSGEELTEIAVEALYRAFELMREDVAPETVH</sequence>
<dbReference type="RefSeq" id="WP_183367087.1">
    <property type="nucleotide sequence ID" value="NZ_JACIEZ010000006.1"/>
</dbReference>